<reference evidence="4" key="2">
    <citation type="submission" date="2013-10" db="EMBL/GenBank/DDBJ databases">
        <authorList>
            <person name="Aslett M."/>
        </authorList>
    </citation>
    <scope>NUCLEOTIDE SEQUENCE [LARGE SCALE GENOMIC DNA]</scope>
    <source>
        <strain evidence="4">Houghton</strain>
    </source>
</reference>
<dbReference type="PANTHER" id="PTHR12651">
    <property type="entry name" value="26S PROTEASOME NON-ATPASE REGULATORY SUBUNIT 9"/>
    <property type="match status" value="1"/>
</dbReference>
<dbReference type="GO" id="GO:0000502">
    <property type="term" value="C:proteasome complex"/>
    <property type="evidence" value="ECO:0007669"/>
    <property type="project" value="UniProtKB-KW"/>
</dbReference>
<keyword evidence="5" id="KW-1185">Reference proteome</keyword>
<keyword evidence="4" id="KW-0647">Proteasome</keyword>
<evidence type="ECO:0000313" key="5">
    <source>
        <dbReference type="Proteomes" id="UP000018201"/>
    </source>
</evidence>
<dbReference type="InterPro" id="IPR035269">
    <property type="entry name" value="PSMD9"/>
</dbReference>
<dbReference type="InterPro" id="IPR040815">
    <property type="entry name" value="Nas2_N"/>
</dbReference>
<dbReference type="Gene3D" id="6.10.140.1710">
    <property type="match status" value="1"/>
</dbReference>
<proteinExistence type="predicted"/>
<reference evidence="4" key="1">
    <citation type="submission" date="2013-10" db="EMBL/GenBank/DDBJ databases">
        <title>Genomic analysis of the causative agents of coccidiosis in chickens.</title>
        <authorList>
            <person name="Reid A.J."/>
            <person name="Blake D."/>
            <person name="Billington K."/>
            <person name="Browne H."/>
            <person name="Dunn M."/>
            <person name="Hung S."/>
            <person name="Kawahara F."/>
            <person name="Miranda-Saavedra D."/>
            <person name="Mourier T."/>
            <person name="Nagra H."/>
            <person name="Otto T.D."/>
            <person name="Rawlings N."/>
            <person name="Sanchez A."/>
            <person name="Sanders M."/>
            <person name="Subramaniam C."/>
            <person name="Tay Y."/>
            <person name="Dear P."/>
            <person name="Doerig C."/>
            <person name="Gruber A."/>
            <person name="Parkinson J."/>
            <person name="Shirley M."/>
            <person name="Wan K.L."/>
            <person name="Berriman M."/>
            <person name="Tomley F."/>
            <person name="Pain A."/>
        </authorList>
    </citation>
    <scope>NUCLEOTIDE SEQUENCE [LARGE SCALE GENOMIC DNA]</scope>
    <source>
        <strain evidence="4">Houghton</strain>
    </source>
</reference>
<accession>U6G5U6</accession>
<dbReference type="Pfam" id="PF18265">
    <property type="entry name" value="Nas2_N"/>
    <property type="match status" value="1"/>
</dbReference>
<dbReference type="GO" id="GO:0070682">
    <property type="term" value="P:proteasome regulatory particle assembly"/>
    <property type="evidence" value="ECO:0007669"/>
    <property type="project" value="InterPro"/>
</dbReference>
<dbReference type="PANTHER" id="PTHR12651:SF1">
    <property type="entry name" value="26S PROTEASOME NON-ATPASE REGULATORY SUBUNIT 9"/>
    <property type="match status" value="1"/>
</dbReference>
<dbReference type="GO" id="GO:0005737">
    <property type="term" value="C:cytoplasm"/>
    <property type="evidence" value="ECO:0007669"/>
    <property type="project" value="TreeGrafter"/>
</dbReference>
<dbReference type="GO" id="GO:0005634">
    <property type="term" value="C:nucleus"/>
    <property type="evidence" value="ECO:0007669"/>
    <property type="project" value="TreeGrafter"/>
</dbReference>
<evidence type="ECO:0000256" key="2">
    <source>
        <dbReference type="SAM" id="MobiDB-lite"/>
    </source>
</evidence>
<evidence type="ECO:0000256" key="1">
    <source>
        <dbReference type="SAM" id="Coils"/>
    </source>
</evidence>
<protein>
    <submittedName>
        <fullName evidence="4">26S Proteasome non-ATPase regulatory subunit 9, putative</fullName>
    </submittedName>
</protein>
<organism evidence="4 5">
    <name type="scientific">Eimeria praecox</name>
    <dbReference type="NCBI Taxonomy" id="51316"/>
    <lineage>
        <taxon>Eukaryota</taxon>
        <taxon>Sar</taxon>
        <taxon>Alveolata</taxon>
        <taxon>Apicomplexa</taxon>
        <taxon>Conoidasida</taxon>
        <taxon>Coccidia</taxon>
        <taxon>Eucoccidiorida</taxon>
        <taxon>Eimeriorina</taxon>
        <taxon>Eimeriidae</taxon>
        <taxon>Eimeria</taxon>
    </lineage>
</organism>
<dbReference type="VEuPathDB" id="ToxoDB:EPH_0005660"/>
<feature type="compositionally biased region" description="Basic and acidic residues" evidence="2">
    <location>
        <begin position="100"/>
        <end position="109"/>
    </location>
</feature>
<keyword evidence="1" id="KW-0175">Coiled coil</keyword>
<gene>
    <name evidence="4" type="ORF">EPH_0005660</name>
</gene>
<feature type="coiled-coil region" evidence="1">
    <location>
        <begin position="71"/>
        <end position="98"/>
    </location>
</feature>
<name>U6G5U6_9EIME</name>
<evidence type="ECO:0000259" key="3">
    <source>
        <dbReference type="Pfam" id="PF18265"/>
    </source>
</evidence>
<dbReference type="EMBL" id="HG690969">
    <property type="protein sequence ID" value="CDI75520.1"/>
    <property type="molecule type" value="Genomic_DNA"/>
</dbReference>
<dbReference type="AlphaFoldDB" id="U6G5U6"/>
<dbReference type="Proteomes" id="UP000018201">
    <property type="component" value="Unassembled WGS sequence"/>
</dbReference>
<evidence type="ECO:0000313" key="4">
    <source>
        <dbReference type="EMBL" id="CDI75520.1"/>
    </source>
</evidence>
<feature type="region of interest" description="Disordered" evidence="2">
    <location>
        <begin position="100"/>
        <end position="147"/>
    </location>
</feature>
<dbReference type="OrthoDB" id="72325at2759"/>
<feature type="domain" description="Nas2 N-terminal" evidence="3">
    <location>
        <begin position="23"/>
        <end position="101"/>
    </location>
</feature>
<sequence length="165" mass="18381">MTASDPPPNGGSGEASSLAAEAQEIYRQRQQLEERMEALAGFLTSEGMPGLDGPLVDEEGFPRADIDVHAVRDARHQLACLKTDYRELQRRLEDILFRIHEDSARKAPDDQSNAAPTTHDETNETSETPTRQEDQPPPLLDVDQRAGRGELVMAYLPMETHKLHP</sequence>